<protein>
    <submittedName>
        <fullName evidence="2">PA2169 family four-helix-bundle protein</fullName>
    </submittedName>
</protein>
<dbReference type="EMBL" id="RMBX01000016">
    <property type="protein sequence ID" value="RPD38235.1"/>
    <property type="molecule type" value="Genomic_DNA"/>
</dbReference>
<evidence type="ECO:0000313" key="2">
    <source>
        <dbReference type="EMBL" id="RPD38235.1"/>
    </source>
</evidence>
<dbReference type="OrthoDB" id="282393at2"/>
<keyword evidence="3" id="KW-1185">Reference proteome</keyword>
<dbReference type="RefSeq" id="WP_120519109.1">
    <property type="nucleotide sequence ID" value="NZ_QXZY01000016.1"/>
</dbReference>
<dbReference type="InterPro" id="IPR012347">
    <property type="entry name" value="Ferritin-like"/>
</dbReference>
<gene>
    <name evidence="2" type="ORF">EG028_25395</name>
</gene>
<dbReference type="PIRSF" id="PIRSF029477">
    <property type="entry name" value="UCP029477"/>
    <property type="match status" value="1"/>
</dbReference>
<dbReference type="Gene3D" id="1.20.1260.10">
    <property type="match status" value="1"/>
</dbReference>
<name>A0A3N4M5I8_9BACT</name>
<dbReference type="InterPro" id="IPR016920">
    <property type="entry name" value="UCP029477"/>
</dbReference>
<organism evidence="2 3">
    <name type="scientific">Chitinophaga barathri</name>
    <dbReference type="NCBI Taxonomy" id="1647451"/>
    <lineage>
        <taxon>Bacteria</taxon>
        <taxon>Pseudomonadati</taxon>
        <taxon>Bacteroidota</taxon>
        <taxon>Chitinophagia</taxon>
        <taxon>Chitinophagales</taxon>
        <taxon>Chitinophagaceae</taxon>
        <taxon>Chitinophaga</taxon>
    </lineage>
</organism>
<proteinExistence type="predicted"/>
<evidence type="ECO:0000259" key="1">
    <source>
        <dbReference type="Pfam" id="PF09537"/>
    </source>
</evidence>
<dbReference type="InterPro" id="IPR019052">
    <property type="entry name" value="DUF2383"/>
</dbReference>
<dbReference type="Pfam" id="PF09537">
    <property type="entry name" value="DUF2383"/>
    <property type="match status" value="1"/>
</dbReference>
<accession>A0A3N4M5I8</accession>
<reference evidence="3" key="1">
    <citation type="submission" date="2018-11" db="EMBL/GenBank/DDBJ databases">
        <title>Chitinophaga lutea sp.nov., isolate from arsenic contaminated soil.</title>
        <authorList>
            <person name="Zong Y."/>
        </authorList>
    </citation>
    <scope>NUCLEOTIDE SEQUENCE [LARGE SCALE GENOMIC DNA]</scope>
    <source>
        <strain evidence="3">YLT18</strain>
    </source>
</reference>
<dbReference type="Proteomes" id="UP000279089">
    <property type="component" value="Unassembled WGS sequence"/>
</dbReference>
<dbReference type="AlphaFoldDB" id="A0A3N4M5I8"/>
<comment type="caution">
    <text evidence="2">The sequence shown here is derived from an EMBL/GenBank/DDBJ whole genome shotgun (WGS) entry which is preliminary data.</text>
</comment>
<dbReference type="NCBIfam" id="TIGR02284">
    <property type="entry name" value="PA2169 family four-helix-bundle protein"/>
    <property type="match status" value="1"/>
</dbReference>
<dbReference type="InterPro" id="IPR011971">
    <property type="entry name" value="CHP02284"/>
</dbReference>
<sequence length="150" mass="16536">MKEIQETTGILNDLIAIHNDRIAGYQTALKELKTDDTDLERLFTGMIGESQDIRETLAAEVRSAGGDVERGTTVAGRIYRAWMDVKAAFTGNDRKTVLANCEAGEDAAQNAYKMALKEDGLPSYLREVLTSQMQSLRASHDEVRALRDAA</sequence>
<evidence type="ECO:0000313" key="3">
    <source>
        <dbReference type="Proteomes" id="UP000279089"/>
    </source>
</evidence>
<feature type="domain" description="DUF2383" evidence="1">
    <location>
        <begin position="10"/>
        <end position="118"/>
    </location>
</feature>